<gene>
    <name evidence="2" type="ORF">CLF_110861</name>
</gene>
<accession>G7YU00</accession>
<feature type="compositionally biased region" description="Polar residues" evidence="1">
    <location>
        <begin position="422"/>
        <end position="432"/>
    </location>
</feature>
<evidence type="ECO:0000256" key="1">
    <source>
        <dbReference type="SAM" id="MobiDB-lite"/>
    </source>
</evidence>
<keyword evidence="3" id="KW-1185">Reference proteome</keyword>
<reference evidence="2" key="1">
    <citation type="journal article" date="2011" name="Genome Biol.">
        <title>The draft genome of the carcinogenic human liver fluke Clonorchis sinensis.</title>
        <authorList>
            <person name="Wang X."/>
            <person name="Chen W."/>
            <person name="Huang Y."/>
            <person name="Sun J."/>
            <person name="Men J."/>
            <person name="Liu H."/>
            <person name="Luo F."/>
            <person name="Guo L."/>
            <person name="Lv X."/>
            <person name="Deng C."/>
            <person name="Zhou C."/>
            <person name="Fan Y."/>
            <person name="Li X."/>
            <person name="Huang L."/>
            <person name="Hu Y."/>
            <person name="Liang C."/>
            <person name="Hu X."/>
            <person name="Xu J."/>
            <person name="Yu X."/>
        </authorList>
    </citation>
    <scope>NUCLEOTIDE SEQUENCE [LARGE SCALE GENOMIC DNA]</scope>
    <source>
        <strain evidence="2">Henan</strain>
    </source>
</reference>
<feature type="region of interest" description="Disordered" evidence="1">
    <location>
        <begin position="145"/>
        <end position="185"/>
    </location>
</feature>
<protein>
    <submittedName>
        <fullName evidence="2">Uncharacterized protein</fullName>
    </submittedName>
</protein>
<feature type="region of interest" description="Disordered" evidence="1">
    <location>
        <begin position="230"/>
        <end position="295"/>
    </location>
</feature>
<dbReference type="Proteomes" id="UP000008909">
    <property type="component" value="Unassembled WGS sequence"/>
</dbReference>
<evidence type="ECO:0000313" key="3">
    <source>
        <dbReference type="Proteomes" id="UP000008909"/>
    </source>
</evidence>
<sequence length="432" mass="48383">MYVKHDSQGYGLRITQHYGSTNHRLVTYEAVGQVVYPGVQAAAISTFSNERKGQKINTPALMALLMQFAFLLLRLHKLLLPRKFYTSPHFSGNTTVNSTPKAQLLSWTRSDARRQAAKLTDKSTRCADLDIDECCETPIPTENVKLPISNSTPSKVSSSIVDTVGAKDPDTQSHKPDHSEPENPSYTQFATLIAGDSRVHTNMKARRLQPNKPHKIRHIRKLLDGLKVPSSAKSSLMGAPPKEPLLGAATQRSGPHRDNFSIKPRQNAQETKQTRIHPKSLNNSKSDHPKDGIEMAASSNGDFNAPKASWMDIQRVESSGLFAAALTEVLQQSAWTQHVVAPTRYRAASSRMSRKPPKRIRRLLEKLTTGGTECDLAFRKMRNRCKSEIHQWNIRRRATILDLAQKNRSNRQLSIDKKNTDTENLSDSIDRV</sequence>
<proteinExistence type="predicted"/>
<name>G7YU00_CLOSI</name>
<feature type="compositionally biased region" description="Polar residues" evidence="1">
    <location>
        <begin position="148"/>
        <end position="161"/>
    </location>
</feature>
<dbReference type="EMBL" id="DF144252">
    <property type="protein sequence ID" value="GAA56430.1"/>
    <property type="molecule type" value="Genomic_DNA"/>
</dbReference>
<evidence type="ECO:0000313" key="2">
    <source>
        <dbReference type="EMBL" id="GAA56430.1"/>
    </source>
</evidence>
<organism evidence="2 3">
    <name type="scientific">Clonorchis sinensis</name>
    <name type="common">Chinese liver fluke</name>
    <dbReference type="NCBI Taxonomy" id="79923"/>
    <lineage>
        <taxon>Eukaryota</taxon>
        <taxon>Metazoa</taxon>
        <taxon>Spiralia</taxon>
        <taxon>Lophotrochozoa</taxon>
        <taxon>Platyhelminthes</taxon>
        <taxon>Trematoda</taxon>
        <taxon>Digenea</taxon>
        <taxon>Opisthorchiida</taxon>
        <taxon>Opisthorchiata</taxon>
        <taxon>Opisthorchiidae</taxon>
        <taxon>Clonorchis</taxon>
    </lineage>
</organism>
<dbReference type="AlphaFoldDB" id="G7YU00"/>
<feature type="compositionally biased region" description="Basic and acidic residues" evidence="1">
    <location>
        <begin position="165"/>
        <end position="181"/>
    </location>
</feature>
<feature type="region of interest" description="Disordered" evidence="1">
    <location>
        <begin position="412"/>
        <end position="432"/>
    </location>
</feature>
<reference key="2">
    <citation type="submission" date="2011-10" db="EMBL/GenBank/DDBJ databases">
        <title>The genome and transcriptome sequence of Clonorchis sinensis provide insights into the carcinogenic liver fluke.</title>
        <authorList>
            <person name="Wang X."/>
            <person name="Huang Y."/>
            <person name="Chen W."/>
            <person name="Liu H."/>
            <person name="Guo L."/>
            <person name="Chen Y."/>
            <person name="Luo F."/>
            <person name="Zhou W."/>
            <person name="Sun J."/>
            <person name="Mao Q."/>
            <person name="Liang P."/>
            <person name="Zhou C."/>
            <person name="Tian Y."/>
            <person name="Men J."/>
            <person name="Lv X."/>
            <person name="Huang L."/>
            <person name="Zhou J."/>
            <person name="Hu Y."/>
            <person name="Li R."/>
            <person name="Zhang F."/>
            <person name="Lei H."/>
            <person name="Li X."/>
            <person name="Hu X."/>
            <person name="Liang C."/>
            <person name="Xu J."/>
            <person name="Wu Z."/>
            <person name="Yu X."/>
        </authorList>
    </citation>
    <scope>NUCLEOTIDE SEQUENCE</scope>
    <source>
        <strain>Henan</strain>
    </source>
</reference>